<dbReference type="GO" id="GO:0090729">
    <property type="term" value="F:toxin activity"/>
    <property type="evidence" value="ECO:0007669"/>
    <property type="project" value="UniProtKB-KW"/>
</dbReference>
<dbReference type="InterPro" id="IPR018114">
    <property type="entry name" value="TRYPSIN_HIS"/>
</dbReference>
<dbReference type="SMART" id="SM00020">
    <property type="entry name" value="Tryp_SPc"/>
    <property type="match status" value="1"/>
</dbReference>
<dbReference type="CDD" id="cd00190">
    <property type="entry name" value="Tryp_SPc"/>
    <property type="match status" value="1"/>
</dbReference>
<dbReference type="PANTHER" id="PTHR24276">
    <property type="entry name" value="POLYSERASE-RELATED"/>
    <property type="match status" value="1"/>
</dbReference>
<evidence type="ECO:0000256" key="5">
    <source>
        <dbReference type="ARBA" id="ARBA00022825"/>
    </source>
</evidence>
<dbReference type="Pfam" id="PF00089">
    <property type="entry name" value="Trypsin"/>
    <property type="match status" value="1"/>
</dbReference>
<dbReference type="PROSITE" id="PS50240">
    <property type="entry name" value="TRYPSIN_DOM"/>
    <property type="match status" value="1"/>
</dbReference>
<dbReference type="InterPro" id="IPR050430">
    <property type="entry name" value="Peptidase_S1"/>
</dbReference>
<dbReference type="AlphaFoldDB" id="A0A8S3WR81"/>
<dbReference type="GO" id="GO:0005576">
    <property type="term" value="C:extracellular region"/>
    <property type="evidence" value="ECO:0007669"/>
    <property type="project" value="UniProtKB-SubCell"/>
</dbReference>
<sequence length="254" mass="27488">MWLVQFSRSKSETFKKTLSETQRGIVGGSSTSIENYPYVSALLYLSSQAYVQTCVGTIINNRAILSAAHCFYGHSASSWRIRVGSSYANSGGTVFTTAQIIIHPSYTQYSNDNDVAIMHSSAAFTFSNSVRAAGIAGTNYNVADNQALWSVGWGKASSSGSFSEQLRHFESRSINLSTCQSIYVQLAMYLTDNMMCSGWLNASGNECQGISGGPLVHNSVIVGIHSWGAQCQLARYPGISTRVSAYTSWIQSNA</sequence>
<keyword evidence="3" id="KW-0645">Protease</keyword>
<dbReference type="GO" id="GO:0006508">
    <property type="term" value="P:proteolysis"/>
    <property type="evidence" value="ECO:0007669"/>
    <property type="project" value="UniProtKB-KW"/>
</dbReference>
<keyword evidence="7" id="KW-1199">Hemostasis impairing toxin</keyword>
<evidence type="ECO:0000313" key="11">
    <source>
        <dbReference type="EMBL" id="CAG4977641.1"/>
    </source>
</evidence>
<keyword evidence="9" id="KW-1205">Fibrinolytic toxin</keyword>
<dbReference type="OrthoDB" id="9425590at2759"/>
<dbReference type="InterPro" id="IPR001254">
    <property type="entry name" value="Trypsin_dom"/>
</dbReference>
<evidence type="ECO:0000256" key="1">
    <source>
        <dbReference type="ARBA" id="ARBA00004239"/>
    </source>
</evidence>
<protein>
    <submittedName>
        <fullName evidence="11">(apollo) hypothetical protein</fullName>
    </submittedName>
</protein>
<reference evidence="11" key="1">
    <citation type="submission" date="2021-04" db="EMBL/GenBank/DDBJ databases">
        <authorList>
            <person name="Tunstrom K."/>
        </authorList>
    </citation>
    <scope>NUCLEOTIDE SEQUENCE</scope>
</reference>
<keyword evidence="6" id="KW-1015">Disulfide bond</keyword>
<comment type="caution">
    <text evidence="11">The sequence shown here is derived from an EMBL/GenBank/DDBJ whole genome shotgun (WGS) entry which is preliminary data.</text>
</comment>
<keyword evidence="2" id="KW-0800">Toxin</keyword>
<comment type="subcellular location">
    <subcellularLocation>
        <location evidence="1">Secreted</location>
        <location evidence="1">Extracellular space</location>
    </subcellularLocation>
</comment>
<keyword evidence="5" id="KW-0720">Serine protease</keyword>
<dbReference type="EMBL" id="CAJQZP010000693">
    <property type="protein sequence ID" value="CAG4977641.1"/>
    <property type="molecule type" value="Genomic_DNA"/>
</dbReference>
<dbReference type="Proteomes" id="UP000691718">
    <property type="component" value="Unassembled WGS sequence"/>
</dbReference>
<keyword evidence="12" id="KW-1185">Reference proteome</keyword>
<dbReference type="PANTHER" id="PTHR24276:SF98">
    <property type="entry name" value="FI18310P1-RELATED"/>
    <property type="match status" value="1"/>
</dbReference>
<evidence type="ECO:0000256" key="3">
    <source>
        <dbReference type="ARBA" id="ARBA00022670"/>
    </source>
</evidence>
<dbReference type="FunFam" id="2.40.10.10:FF:000068">
    <property type="entry name" value="transmembrane protease serine 2"/>
    <property type="match status" value="1"/>
</dbReference>
<proteinExistence type="predicted"/>
<name>A0A8S3WR81_PARAO</name>
<keyword evidence="4" id="KW-0378">Hydrolase</keyword>
<dbReference type="PROSITE" id="PS00134">
    <property type="entry name" value="TRYPSIN_HIS"/>
    <property type="match status" value="1"/>
</dbReference>
<evidence type="ECO:0000256" key="9">
    <source>
        <dbReference type="ARBA" id="ARBA00084094"/>
    </source>
</evidence>
<evidence type="ECO:0000259" key="10">
    <source>
        <dbReference type="PROSITE" id="PS50240"/>
    </source>
</evidence>
<accession>A0A8S3WR81</accession>
<dbReference type="GO" id="GO:0004252">
    <property type="term" value="F:serine-type endopeptidase activity"/>
    <property type="evidence" value="ECO:0007669"/>
    <property type="project" value="InterPro"/>
</dbReference>
<evidence type="ECO:0000256" key="7">
    <source>
        <dbReference type="ARBA" id="ARBA00023240"/>
    </source>
</evidence>
<evidence type="ECO:0000256" key="6">
    <source>
        <dbReference type="ARBA" id="ARBA00023157"/>
    </source>
</evidence>
<gene>
    <name evidence="11" type="ORF">PAPOLLO_LOCUS9451</name>
</gene>
<evidence type="ECO:0000256" key="2">
    <source>
        <dbReference type="ARBA" id="ARBA00022656"/>
    </source>
</evidence>
<feature type="domain" description="Peptidase S1" evidence="10">
    <location>
        <begin position="25"/>
        <end position="254"/>
    </location>
</feature>
<organism evidence="11 12">
    <name type="scientific">Parnassius apollo</name>
    <name type="common">Apollo butterfly</name>
    <name type="synonym">Papilio apollo</name>
    <dbReference type="NCBI Taxonomy" id="110799"/>
    <lineage>
        <taxon>Eukaryota</taxon>
        <taxon>Metazoa</taxon>
        <taxon>Ecdysozoa</taxon>
        <taxon>Arthropoda</taxon>
        <taxon>Hexapoda</taxon>
        <taxon>Insecta</taxon>
        <taxon>Pterygota</taxon>
        <taxon>Neoptera</taxon>
        <taxon>Endopterygota</taxon>
        <taxon>Lepidoptera</taxon>
        <taxon>Glossata</taxon>
        <taxon>Ditrysia</taxon>
        <taxon>Papilionoidea</taxon>
        <taxon>Papilionidae</taxon>
        <taxon>Parnassiinae</taxon>
        <taxon>Parnassini</taxon>
        <taxon>Parnassius</taxon>
        <taxon>Parnassius</taxon>
    </lineage>
</organism>
<evidence type="ECO:0000256" key="8">
    <source>
        <dbReference type="ARBA" id="ARBA00055534"/>
    </source>
</evidence>
<evidence type="ECO:0000313" key="12">
    <source>
        <dbReference type="Proteomes" id="UP000691718"/>
    </source>
</evidence>
<comment type="function">
    <text evidence="8">Fibrinolytic activity; shows preferential cleavage of Arg-Gly bonds in all three fibrinogen chains. Contact with the caterpillars causes severe bleeding, due the anticoagulant effect of the protein.</text>
</comment>
<evidence type="ECO:0000256" key="4">
    <source>
        <dbReference type="ARBA" id="ARBA00022801"/>
    </source>
</evidence>